<comment type="caution">
    <text evidence="2">The sequence shown here is derived from an EMBL/GenBank/DDBJ whole genome shotgun (WGS) entry which is preliminary data.</text>
</comment>
<dbReference type="AlphaFoldDB" id="A0AAD5KQ24"/>
<evidence type="ECO:0000313" key="2">
    <source>
        <dbReference type="EMBL" id="KAI9557796.1"/>
    </source>
</evidence>
<evidence type="ECO:0000313" key="3">
    <source>
        <dbReference type="Proteomes" id="UP000820818"/>
    </source>
</evidence>
<gene>
    <name evidence="2" type="ORF">GHT06_014545</name>
</gene>
<reference evidence="2 3" key="1">
    <citation type="submission" date="2022-05" db="EMBL/GenBank/DDBJ databases">
        <title>A multi-omics perspective on studying reproductive biology in Daphnia sinensis.</title>
        <authorList>
            <person name="Jia J."/>
        </authorList>
    </citation>
    <scope>NUCLEOTIDE SEQUENCE [LARGE SCALE GENOMIC DNA]</scope>
    <source>
        <strain evidence="2 3">WSL</strain>
    </source>
</reference>
<dbReference type="Gene3D" id="3.40.50.1110">
    <property type="entry name" value="SGNH hydrolase"/>
    <property type="match status" value="1"/>
</dbReference>
<name>A0AAD5KQ24_9CRUS</name>
<evidence type="ECO:0000256" key="1">
    <source>
        <dbReference type="SAM" id="SignalP"/>
    </source>
</evidence>
<keyword evidence="1" id="KW-0732">Signal</keyword>
<dbReference type="EMBL" id="WJBH02000005">
    <property type="protein sequence ID" value="KAI9557796.1"/>
    <property type="molecule type" value="Genomic_DNA"/>
</dbReference>
<dbReference type="InterPro" id="IPR036514">
    <property type="entry name" value="SGNH_hydro_sf"/>
</dbReference>
<feature type="signal peptide" evidence="1">
    <location>
        <begin position="1"/>
        <end position="21"/>
    </location>
</feature>
<organism evidence="2 3">
    <name type="scientific">Daphnia sinensis</name>
    <dbReference type="NCBI Taxonomy" id="1820382"/>
    <lineage>
        <taxon>Eukaryota</taxon>
        <taxon>Metazoa</taxon>
        <taxon>Ecdysozoa</taxon>
        <taxon>Arthropoda</taxon>
        <taxon>Crustacea</taxon>
        <taxon>Branchiopoda</taxon>
        <taxon>Diplostraca</taxon>
        <taxon>Cladocera</taxon>
        <taxon>Anomopoda</taxon>
        <taxon>Daphniidae</taxon>
        <taxon>Daphnia</taxon>
        <taxon>Daphnia similis group</taxon>
    </lineage>
</organism>
<sequence length="358" mass="42328">MHSRAIWNVLITLIAFGASEMEILKQSKTNISESLRDAKSSTMELIQEKNARRLYSDYYFNRNRFRMNCEMKFTEKIDKIGGQCICNQRLIKKYATRDVVRCFDSLSVQRQRQPMQIAFIGDSTIRQHFVSFLRLFPDHDSRITTQFNRFAYNNWTMQHHDDRNVTSQLLGNLRISFFWRNLINNELITDFERWASTDDDSQAPDYIFLGLTVHHLLENDLATFTELLETRLVPLINKSLAKHRHQRVVWLRLHTAIDQFYQYYGDFYTETVTIYNEAIERILKSTKIILWDSIIAIVEEYLRACALTAYTRHDFDQVLIDKWMDRGYMNCNDFVHPGMTAIAIGTQLILNHMCETVA</sequence>
<proteinExistence type="predicted"/>
<protein>
    <recommendedName>
        <fullName evidence="4">SGNH/GDSL hydrolase family protein</fullName>
    </recommendedName>
</protein>
<dbReference type="Proteomes" id="UP000820818">
    <property type="component" value="Linkage Group LG5"/>
</dbReference>
<keyword evidence="3" id="KW-1185">Reference proteome</keyword>
<feature type="chain" id="PRO_5041934668" description="SGNH/GDSL hydrolase family protein" evidence="1">
    <location>
        <begin position="22"/>
        <end position="358"/>
    </location>
</feature>
<accession>A0AAD5KQ24</accession>
<evidence type="ECO:0008006" key="4">
    <source>
        <dbReference type="Google" id="ProtNLM"/>
    </source>
</evidence>